<protein>
    <submittedName>
        <fullName evidence="1">Uncharacterized protein</fullName>
    </submittedName>
</protein>
<dbReference type="AlphaFoldDB" id="A0AAX6MAQ2"/>
<sequence>MTSQPLDFSSLPDLRDLHPGDAAIQNIFLQRQAISRFTPTSERSYLDDMSGIDVFICALRHLYSQIPMSWRGDPEKTKPELRRQIKAAEDENPLLRLAWSDLGNSTESLLAQSGVRQEIATRLMERDFGLGNLSFVELAKSDLMCRTLFCRPPFQLYDGNPLSQPVLTDEPGEWDIETQTDSTEMAKSSMITWNGEGDLGTYISDKFGTFVSARNKRRYLFTFNRPVVLRVHYHAPVENSPGFESLRLINVDGKCLRRISNSTSIMEITKPEESITLYTLIAVVRLSKTDENRDLIRRYGIDGVECWAPANFQYTEESWKLGEPGRQYMLFYAPALGTPPLVSPPEFTARPTDFAANITLANYIVHGDVERLQ</sequence>
<comment type="caution">
    <text evidence="1">The sequence shown here is derived from an EMBL/GenBank/DDBJ whole genome shotgun (WGS) entry which is preliminary data.</text>
</comment>
<organism evidence="1 2">
    <name type="scientific">Daldinia eschscholtzii</name>
    <dbReference type="NCBI Taxonomy" id="292717"/>
    <lineage>
        <taxon>Eukaryota</taxon>
        <taxon>Fungi</taxon>
        <taxon>Dikarya</taxon>
        <taxon>Ascomycota</taxon>
        <taxon>Pezizomycotina</taxon>
        <taxon>Sordariomycetes</taxon>
        <taxon>Xylariomycetidae</taxon>
        <taxon>Xylariales</taxon>
        <taxon>Hypoxylaceae</taxon>
        <taxon>Daldinia</taxon>
    </lineage>
</organism>
<dbReference type="EMBL" id="JBANMG010000008">
    <property type="protein sequence ID" value="KAK6949719.1"/>
    <property type="molecule type" value="Genomic_DNA"/>
</dbReference>
<dbReference type="Proteomes" id="UP001369815">
    <property type="component" value="Unassembled WGS sequence"/>
</dbReference>
<name>A0AAX6MAQ2_9PEZI</name>
<keyword evidence="2" id="KW-1185">Reference proteome</keyword>
<gene>
    <name evidence="1" type="ORF">Daesc_008039</name>
</gene>
<accession>A0AAX6MAQ2</accession>
<evidence type="ECO:0000313" key="2">
    <source>
        <dbReference type="Proteomes" id="UP001369815"/>
    </source>
</evidence>
<evidence type="ECO:0000313" key="1">
    <source>
        <dbReference type="EMBL" id="KAK6949719.1"/>
    </source>
</evidence>
<reference evidence="1 2" key="1">
    <citation type="journal article" date="2024" name="Front Chem Biol">
        <title>Unveiling the potential of Daldinia eschscholtzii MFLUCC 19-0629 through bioactivity and bioinformatics studies for enhanced sustainable agriculture production.</title>
        <authorList>
            <person name="Brooks S."/>
            <person name="Weaver J.A."/>
            <person name="Klomchit A."/>
            <person name="Alharthi S.A."/>
            <person name="Onlamun T."/>
            <person name="Nurani R."/>
            <person name="Vong T.K."/>
            <person name="Alberti F."/>
            <person name="Greco C."/>
        </authorList>
    </citation>
    <scope>NUCLEOTIDE SEQUENCE [LARGE SCALE GENOMIC DNA]</scope>
    <source>
        <strain evidence="1">MFLUCC 19-0629</strain>
    </source>
</reference>
<proteinExistence type="predicted"/>